<name>A0A0F9YVQ6_9BACT</name>
<organism evidence="6 7">
    <name type="scientific">Candidatus Nomurabacteria bacterium GW2011_GWF1_31_48</name>
    <dbReference type="NCBI Taxonomy" id="1618767"/>
    <lineage>
        <taxon>Bacteria</taxon>
        <taxon>Candidatus Nomuraibacteriota</taxon>
    </lineage>
</organism>
<dbReference type="Proteomes" id="UP000034934">
    <property type="component" value="Unassembled WGS sequence"/>
</dbReference>
<dbReference type="Gene3D" id="3.40.1190.10">
    <property type="entry name" value="Mur-like, catalytic domain"/>
    <property type="match status" value="1"/>
</dbReference>
<proteinExistence type="predicted"/>
<protein>
    <submittedName>
        <fullName evidence="6">UDP-N-acetylmuramoyl-tripeptide-D-alanyl-D-alanine ligase</fullName>
    </submittedName>
</protein>
<evidence type="ECO:0000256" key="2">
    <source>
        <dbReference type="ARBA" id="ARBA00022741"/>
    </source>
</evidence>
<dbReference type="GO" id="GO:0016881">
    <property type="term" value="F:acid-amino acid ligase activity"/>
    <property type="evidence" value="ECO:0007669"/>
    <property type="project" value="InterPro"/>
</dbReference>
<evidence type="ECO:0000256" key="1">
    <source>
        <dbReference type="ARBA" id="ARBA00022598"/>
    </source>
</evidence>
<dbReference type="EMBL" id="LBOG01000002">
    <property type="protein sequence ID" value="KKP30531.1"/>
    <property type="molecule type" value="Genomic_DNA"/>
</dbReference>
<feature type="domain" description="Mur ligase C-terminal" evidence="4">
    <location>
        <begin position="272"/>
        <end position="397"/>
    </location>
</feature>
<evidence type="ECO:0000259" key="5">
    <source>
        <dbReference type="Pfam" id="PF08245"/>
    </source>
</evidence>
<dbReference type="InterPro" id="IPR036565">
    <property type="entry name" value="Mur-like_cat_sf"/>
</dbReference>
<dbReference type="InterPro" id="IPR051046">
    <property type="entry name" value="MurCDEF_CellWall_CoF430Synth"/>
</dbReference>
<dbReference type="AlphaFoldDB" id="A0A0F9YVQ6"/>
<dbReference type="InterPro" id="IPR013221">
    <property type="entry name" value="Mur_ligase_cen"/>
</dbReference>
<dbReference type="PANTHER" id="PTHR43024">
    <property type="entry name" value="UDP-N-ACETYLMURAMOYL-TRIPEPTIDE--D-ALANYL-D-ALANINE LIGASE"/>
    <property type="match status" value="1"/>
</dbReference>
<keyword evidence="3" id="KW-0067">ATP-binding</keyword>
<dbReference type="InterPro" id="IPR004101">
    <property type="entry name" value="Mur_ligase_C"/>
</dbReference>
<gene>
    <name evidence="6" type="ORF">UR19_C0002G0052</name>
</gene>
<dbReference type="GO" id="GO:0005524">
    <property type="term" value="F:ATP binding"/>
    <property type="evidence" value="ECO:0007669"/>
    <property type="project" value="UniProtKB-KW"/>
</dbReference>
<keyword evidence="1 6" id="KW-0436">Ligase</keyword>
<evidence type="ECO:0000259" key="4">
    <source>
        <dbReference type="Pfam" id="PF02875"/>
    </source>
</evidence>
<sequence>MKTIFKKILTYILQIESRLVLWKYKPKVITITGSVGKTSTKDAVYAVISGISHVRKSEKSYNSQIGLPLTILGCSNGWNNPLAWILNVLKGFWLFVWPHKYPKWLVLEVGIGKPGDMHETASWLQSDVVIITAIGETPSHIEFFESRKHLIEEKSKLIKTLKKDGILILNNDDEAVSGFKEKTKNLIFTFGFKDSSDVKASGDSILYNDKEIPEGLIFRIDQDQNSFPVIIEGLFGRNHVYASLGALALAVGLKLNIIEAINKLKNYNVPPGRMRFLKGINDSFIIDDTYNSSPFACEFALRTLKEVRLIGRKIAVLGDMLELGKHTEEAHKNIGKIAKVNSEILIVVGPRAKKIKEGAIEEGMKDQDIFEFSDSFEAGKFLETFVQKNDFILIKGSQGMRMERAVESILLDKENKVKLLVRQDPEWLDKK</sequence>
<evidence type="ECO:0000256" key="3">
    <source>
        <dbReference type="ARBA" id="ARBA00022840"/>
    </source>
</evidence>
<dbReference type="InterPro" id="IPR036615">
    <property type="entry name" value="Mur_ligase_C_dom_sf"/>
</dbReference>
<dbReference type="Pfam" id="PF08245">
    <property type="entry name" value="Mur_ligase_M"/>
    <property type="match status" value="1"/>
</dbReference>
<dbReference type="Gene3D" id="3.90.190.20">
    <property type="entry name" value="Mur ligase, C-terminal domain"/>
    <property type="match status" value="1"/>
</dbReference>
<evidence type="ECO:0000313" key="7">
    <source>
        <dbReference type="Proteomes" id="UP000034934"/>
    </source>
</evidence>
<dbReference type="Pfam" id="PF02875">
    <property type="entry name" value="Mur_ligase_C"/>
    <property type="match status" value="1"/>
</dbReference>
<comment type="caution">
    <text evidence="6">The sequence shown here is derived from an EMBL/GenBank/DDBJ whole genome shotgun (WGS) entry which is preliminary data.</text>
</comment>
<evidence type="ECO:0000313" key="6">
    <source>
        <dbReference type="EMBL" id="KKP30531.1"/>
    </source>
</evidence>
<dbReference type="SUPFAM" id="SSF53244">
    <property type="entry name" value="MurD-like peptide ligases, peptide-binding domain"/>
    <property type="match status" value="1"/>
</dbReference>
<accession>A0A0F9YVQ6</accession>
<keyword evidence="2" id="KW-0547">Nucleotide-binding</keyword>
<dbReference type="SUPFAM" id="SSF53623">
    <property type="entry name" value="MurD-like peptide ligases, catalytic domain"/>
    <property type="match status" value="1"/>
</dbReference>
<dbReference type="PANTHER" id="PTHR43024:SF1">
    <property type="entry name" value="UDP-N-ACETYLMURAMOYL-TRIPEPTIDE--D-ALANYL-D-ALANINE LIGASE"/>
    <property type="match status" value="1"/>
</dbReference>
<reference evidence="6 7" key="1">
    <citation type="journal article" date="2015" name="Nature">
        <title>rRNA introns, odd ribosomes, and small enigmatic genomes across a large radiation of phyla.</title>
        <authorList>
            <person name="Brown C.T."/>
            <person name="Hug L.A."/>
            <person name="Thomas B.C."/>
            <person name="Sharon I."/>
            <person name="Castelle C.J."/>
            <person name="Singh A."/>
            <person name="Wilkins M.J."/>
            <person name="Williams K.H."/>
            <person name="Banfield J.F."/>
        </authorList>
    </citation>
    <scope>NUCLEOTIDE SEQUENCE [LARGE SCALE GENOMIC DNA]</scope>
</reference>
<dbReference type="PATRIC" id="fig|1618767.3.peg.167"/>
<feature type="domain" description="Mur ligase central" evidence="5">
    <location>
        <begin position="31"/>
        <end position="250"/>
    </location>
</feature>